<organism evidence="2 3">
    <name type="scientific">Flavobacterium dankookense</name>
    <dbReference type="NCBI Taxonomy" id="706186"/>
    <lineage>
        <taxon>Bacteria</taxon>
        <taxon>Pseudomonadati</taxon>
        <taxon>Bacteroidota</taxon>
        <taxon>Flavobacteriia</taxon>
        <taxon>Flavobacteriales</taxon>
        <taxon>Flavobacteriaceae</taxon>
        <taxon>Flavobacterium</taxon>
    </lineage>
</organism>
<dbReference type="EMBL" id="SNXR01000001">
    <property type="protein sequence ID" value="TDP61960.1"/>
    <property type="molecule type" value="Genomic_DNA"/>
</dbReference>
<dbReference type="AlphaFoldDB" id="A0A4R6QG59"/>
<accession>A0A4R6QG59</accession>
<dbReference type="Proteomes" id="UP000295260">
    <property type="component" value="Unassembled WGS sequence"/>
</dbReference>
<proteinExistence type="predicted"/>
<dbReference type="RefSeq" id="WP_133531474.1">
    <property type="nucleotide sequence ID" value="NZ_SNXR01000001.1"/>
</dbReference>
<dbReference type="InterPro" id="IPR021257">
    <property type="entry name" value="DUF2809"/>
</dbReference>
<protein>
    <submittedName>
        <fullName evidence="2">Uncharacterized protein DUF2809</fullName>
    </submittedName>
</protein>
<feature type="transmembrane region" description="Helical" evidence="1">
    <location>
        <begin position="61"/>
        <end position="85"/>
    </location>
</feature>
<comment type="caution">
    <text evidence="2">The sequence shown here is derived from an EMBL/GenBank/DDBJ whole genome shotgun (WGS) entry which is preliminary data.</text>
</comment>
<evidence type="ECO:0000313" key="3">
    <source>
        <dbReference type="Proteomes" id="UP000295260"/>
    </source>
</evidence>
<feature type="transmembrane region" description="Helical" evidence="1">
    <location>
        <begin position="105"/>
        <end position="122"/>
    </location>
</feature>
<feature type="transmembrane region" description="Helical" evidence="1">
    <location>
        <begin position="35"/>
        <end position="54"/>
    </location>
</feature>
<dbReference type="Pfam" id="PF10990">
    <property type="entry name" value="DUF2809"/>
    <property type="match status" value="1"/>
</dbReference>
<gene>
    <name evidence="2" type="ORF">BC748_0073</name>
</gene>
<keyword evidence="1" id="KW-1133">Transmembrane helix</keyword>
<keyword evidence="1" id="KW-0812">Transmembrane</keyword>
<dbReference type="OrthoDB" id="5360192at2"/>
<evidence type="ECO:0000313" key="2">
    <source>
        <dbReference type="EMBL" id="TDP61960.1"/>
    </source>
</evidence>
<keyword evidence="1" id="KW-0472">Membrane</keyword>
<feature type="transmembrane region" description="Helical" evidence="1">
    <location>
        <begin position="12"/>
        <end position="29"/>
    </location>
</feature>
<name>A0A4R6QG59_9FLAO</name>
<evidence type="ECO:0000256" key="1">
    <source>
        <dbReference type="SAM" id="Phobius"/>
    </source>
</evidence>
<sequence>MFKWCFNRNYFLSFLLLFVIEVLIALYVHDDFIRPYFGDFLVVLLLYCFLMGFIKSNKYIIAVIVLIFAFLIEFAQFLNVIKLFGLQNNTLARTVIGTSFSNHDLLIYFLAFIIVIGFEYVSTKKIN</sequence>
<reference evidence="2 3" key="1">
    <citation type="submission" date="2019-03" db="EMBL/GenBank/DDBJ databases">
        <title>Genomic Encyclopedia of Archaeal and Bacterial Type Strains, Phase II (KMG-II): from individual species to whole genera.</title>
        <authorList>
            <person name="Goeker M."/>
        </authorList>
    </citation>
    <scope>NUCLEOTIDE SEQUENCE [LARGE SCALE GENOMIC DNA]</scope>
    <source>
        <strain evidence="2 3">DSM 25687</strain>
    </source>
</reference>
<keyword evidence="3" id="KW-1185">Reference proteome</keyword>